<protein>
    <submittedName>
        <fullName evidence="2">Uncharacterized protein</fullName>
    </submittedName>
</protein>
<comment type="caution">
    <text evidence="2">The sequence shown here is derived from an EMBL/GenBank/DDBJ whole genome shotgun (WGS) entry which is preliminary data.</text>
</comment>
<organism evidence="2 3">
    <name type="scientific">Sulfobacillus acidophilus</name>
    <dbReference type="NCBI Taxonomy" id="53633"/>
    <lineage>
        <taxon>Bacteria</taxon>
        <taxon>Bacillati</taxon>
        <taxon>Bacillota</taxon>
        <taxon>Clostridia</taxon>
        <taxon>Eubacteriales</taxon>
        <taxon>Clostridiales Family XVII. Incertae Sedis</taxon>
        <taxon>Sulfobacillus</taxon>
    </lineage>
</organism>
<dbReference type="Proteomes" id="UP000241848">
    <property type="component" value="Unassembled WGS sequence"/>
</dbReference>
<evidence type="ECO:0000256" key="1">
    <source>
        <dbReference type="SAM" id="Phobius"/>
    </source>
</evidence>
<keyword evidence="1" id="KW-0472">Membrane</keyword>
<feature type="transmembrane region" description="Helical" evidence="1">
    <location>
        <begin position="35"/>
        <end position="52"/>
    </location>
</feature>
<dbReference type="EMBL" id="PXYV01000127">
    <property type="protein sequence ID" value="PSR19881.1"/>
    <property type="molecule type" value="Genomic_DNA"/>
</dbReference>
<keyword evidence="1" id="KW-0812">Transmembrane</keyword>
<accession>A0A2T2WCC4</accession>
<evidence type="ECO:0000313" key="3">
    <source>
        <dbReference type="Proteomes" id="UP000241848"/>
    </source>
</evidence>
<gene>
    <name evidence="2" type="ORF">C7B45_17745</name>
</gene>
<evidence type="ECO:0000313" key="2">
    <source>
        <dbReference type="EMBL" id="PSR19881.1"/>
    </source>
</evidence>
<proteinExistence type="predicted"/>
<sequence length="80" mass="8257">MWTVINAARPVWASAQRFVAARRGARGLSTNGSEIGWGIGALVLVGAVLYGIHSGMLPWIANLFSGITGLSTTTTTTPAG</sequence>
<keyword evidence="1" id="KW-1133">Transmembrane helix</keyword>
<reference evidence="2 3" key="1">
    <citation type="journal article" date="2014" name="BMC Genomics">
        <title>Comparison of environmental and isolate Sulfobacillus genomes reveals diverse carbon, sulfur, nitrogen, and hydrogen metabolisms.</title>
        <authorList>
            <person name="Justice N.B."/>
            <person name="Norman A."/>
            <person name="Brown C.T."/>
            <person name="Singh A."/>
            <person name="Thomas B.C."/>
            <person name="Banfield J.F."/>
        </authorList>
    </citation>
    <scope>NUCLEOTIDE SEQUENCE [LARGE SCALE GENOMIC DNA]</scope>
    <source>
        <strain evidence="2">AMDSBA3</strain>
    </source>
</reference>
<name>A0A2T2WCC4_9FIRM</name>
<dbReference type="AlphaFoldDB" id="A0A2T2WCC4"/>